<comment type="caution">
    <text evidence="1">The sequence shown here is derived from an EMBL/GenBank/DDBJ whole genome shotgun (WGS) entry which is preliminary data.</text>
</comment>
<evidence type="ECO:0000313" key="1">
    <source>
        <dbReference type="EMBL" id="KFI90687.1"/>
    </source>
</evidence>
<dbReference type="Proteomes" id="UP000029033">
    <property type="component" value="Unassembled WGS sequence"/>
</dbReference>
<reference evidence="1 2" key="1">
    <citation type="submission" date="2014-03" db="EMBL/GenBank/DDBJ databases">
        <title>Genomics of Bifidobacteria.</title>
        <authorList>
            <person name="Ventura M."/>
            <person name="Milani C."/>
            <person name="Lugli G.A."/>
        </authorList>
    </citation>
    <scope>NUCLEOTIDE SEQUENCE [LARGE SCALE GENOMIC DNA]</scope>
    <source>
        <strain evidence="1 2">LMG 21589</strain>
    </source>
</reference>
<dbReference type="STRING" id="158787.BSCA_1540"/>
<organism evidence="1 2">
    <name type="scientific">Bifidobacterium scardovii</name>
    <dbReference type="NCBI Taxonomy" id="158787"/>
    <lineage>
        <taxon>Bacteria</taxon>
        <taxon>Bacillati</taxon>
        <taxon>Actinomycetota</taxon>
        <taxon>Actinomycetes</taxon>
        <taxon>Bifidobacteriales</taxon>
        <taxon>Bifidobacteriaceae</taxon>
        <taxon>Bifidobacterium</taxon>
    </lineage>
</organism>
<proteinExistence type="predicted"/>
<sequence>MCLGNGALRGGIWDLHALCWLLEWFVRECMVSVENDV</sequence>
<accession>A0A087D587</accession>
<keyword evidence="2" id="KW-1185">Reference proteome</keyword>
<gene>
    <name evidence="1" type="ORF">BSCA_1540</name>
</gene>
<protein>
    <submittedName>
        <fullName evidence="1">Uncharacterized protein</fullName>
    </submittedName>
</protein>
<dbReference type="AlphaFoldDB" id="A0A087D587"/>
<evidence type="ECO:0000313" key="2">
    <source>
        <dbReference type="Proteomes" id="UP000029033"/>
    </source>
</evidence>
<name>A0A087D587_9BIFI</name>
<dbReference type="EMBL" id="JGZO01000029">
    <property type="protein sequence ID" value="KFI90687.1"/>
    <property type="molecule type" value="Genomic_DNA"/>
</dbReference>